<dbReference type="GO" id="GO:0032259">
    <property type="term" value="P:methylation"/>
    <property type="evidence" value="ECO:0007669"/>
    <property type="project" value="UniProtKB-KW"/>
</dbReference>
<evidence type="ECO:0000256" key="2">
    <source>
        <dbReference type="ARBA" id="ARBA00022603"/>
    </source>
</evidence>
<feature type="domain" description="tRNA/rRNA methyltransferase SpoU type" evidence="4">
    <location>
        <begin position="97"/>
        <end position="238"/>
    </location>
</feature>
<sequence>MTKADIQLVRALAGKRGRTEHGLFVAEGEKLIGELRTSHLGVRKIFALEGLFAGPEVEVVGTKEMERLSLLKTASNSLALVEIPHYGLDMRALAGRLTLALDDVQNPGNLGTIVRLADWFGVTDIVCSEASADCFNPKVVQATMGAILRVRVHYTDLGGFLRRAADAGLPVCGTFLEGENIYGASLPEAGIVVMGNEGRGISDAAAATVTRKLFIPPYPADRRGSESLNVAMATGIVCAEFRRQAATGGSEQAPKE</sequence>
<dbReference type="eggNOG" id="COG0566">
    <property type="taxonomic scope" value="Bacteria"/>
</dbReference>
<dbReference type="InterPro" id="IPR029064">
    <property type="entry name" value="Ribosomal_eL30-like_sf"/>
</dbReference>
<evidence type="ECO:0000256" key="3">
    <source>
        <dbReference type="ARBA" id="ARBA00022679"/>
    </source>
</evidence>
<reference evidence="7" key="1">
    <citation type="submission" date="2017-04" db="EMBL/GenBank/DDBJ databases">
        <title>Function of individual gut microbiota members based on whole genome sequencing of pure cultures obtained from chicken caecum.</title>
        <authorList>
            <person name="Medvecky M."/>
            <person name="Cejkova D."/>
            <person name="Polansky O."/>
            <person name="Karasova D."/>
            <person name="Kubasova T."/>
            <person name="Cizek A."/>
            <person name="Rychlik I."/>
        </authorList>
    </citation>
    <scope>NUCLEOTIDE SEQUENCE [LARGE SCALE GENOMIC DNA]</scope>
    <source>
        <strain evidence="7">An90</strain>
    </source>
</reference>
<accession>A0A1Y3QRQ6</accession>
<evidence type="ECO:0000259" key="4">
    <source>
        <dbReference type="Pfam" id="PF00588"/>
    </source>
</evidence>
<evidence type="ECO:0000259" key="5">
    <source>
        <dbReference type="Pfam" id="PF22435"/>
    </source>
</evidence>
<dbReference type="GO" id="GO:0003723">
    <property type="term" value="F:RNA binding"/>
    <property type="evidence" value="ECO:0007669"/>
    <property type="project" value="InterPro"/>
</dbReference>
<dbReference type="PANTHER" id="PTHR43191:SF2">
    <property type="entry name" value="RRNA METHYLTRANSFERASE 3, MITOCHONDRIAL"/>
    <property type="match status" value="1"/>
</dbReference>
<dbReference type="RefSeq" id="WP_087403108.1">
    <property type="nucleotide sequence ID" value="NZ_NFHB01000008.1"/>
</dbReference>
<comment type="caution">
    <text evidence="6">The sequence shown here is derived from an EMBL/GenBank/DDBJ whole genome shotgun (WGS) entry which is preliminary data.</text>
</comment>
<dbReference type="SUPFAM" id="SSF55315">
    <property type="entry name" value="L30e-like"/>
    <property type="match status" value="1"/>
</dbReference>
<dbReference type="InterPro" id="IPR053888">
    <property type="entry name" value="MRM3-like_sub_bind"/>
</dbReference>
<dbReference type="SUPFAM" id="SSF75217">
    <property type="entry name" value="alpha/beta knot"/>
    <property type="match status" value="1"/>
</dbReference>
<dbReference type="PANTHER" id="PTHR43191">
    <property type="entry name" value="RRNA METHYLTRANSFERASE 3"/>
    <property type="match status" value="1"/>
</dbReference>
<dbReference type="InterPro" id="IPR051259">
    <property type="entry name" value="rRNA_Methyltransferase"/>
</dbReference>
<proteinExistence type="inferred from homology"/>
<keyword evidence="3 6" id="KW-0808">Transferase</keyword>
<dbReference type="InterPro" id="IPR029026">
    <property type="entry name" value="tRNA_m1G_MTases_N"/>
</dbReference>
<dbReference type="Proteomes" id="UP000195772">
    <property type="component" value="Unassembled WGS sequence"/>
</dbReference>
<dbReference type="EMBL" id="NFHB01000008">
    <property type="protein sequence ID" value="OUN02351.1"/>
    <property type="molecule type" value="Genomic_DNA"/>
</dbReference>
<dbReference type="GO" id="GO:0006396">
    <property type="term" value="P:RNA processing"/>
    <property type="evidence" value="ECO:0007669"/>
    <property type="project" value="InterPro"/>
</dbReference>
<evidence type="ECO:0000313" key="7">
    <source>
        <dbReference type="Proteomes" id="UP000195772"/>
    </source>
</evidence>
<name>A0A1Y3QRQ6_9BACT</name>
<dbReference type="Pfam" id="PF00588">
    <property type="entry name" value="SpoU_methylase"/>
    <property type="match status" value="1"/>
</dbReference>
<comment type="similarity">
    <text evidence="1">Belongs to the class IV-like SAM-binding methyltransferase superfamily. RNA methyltransferase TrmH family.</text>
</comment>
<dbReference type="InterPro" id="IPR001537">
    <property type="entry name" value="SpoU_MeTrfase"/>
</dbReference>
<feature type="domain" description="MRM3-like substrate binding" evidence="5">
    <location>
        <begin position="5"/>
        <end position="52"/>
    </location>
</feature>
<evidence type="ECO:0000313" key="6">
    <source>
        <dbReference type="EMBL" id="OUN02351.1"/>
    </source>
</evidence>
<organism evidence="6 7">
    <name type="scientific">Alistipes onderdonkii</name>
    <dbReference type="NCBI Taxonomy" id="328813"/>
    <lineage>
        <taxon>Bacteria</taxon>
        <taxon>Pseudomonadati</taxon>
        <taxon>Bacteroidota</taxon>
        <taxon>Bacteroidia</taxon>
        <taxon>Bacteroidales</taxon>
        <taxon>Rikenellaceae</taxon>
        <taxon>Alistipes</taxon>
    </lineage>
</organism>
<dbReference type="GO" id="GO:0008173">
    <property type="term" value="F:RNA methyltransferase activity"/>
    <property type="evidence" value="ECO:0007669"/>
    <property type="project" value="InterPro"/>
</dbReference>
<protein>
    <submittedName>
        <fullName evidence="6">rRNA methyltransferase</fullName>
    </submittedName>
</protein>
<dbReference type="OrthoDB" id="9785673at2"/>
<keyword evidence="2 6" id="KW-0489">Methyltransferase</keyword>
<evidence type="ECO:0000256" key="1">
    <source>
        <dbReference type="ARBA" id="ARBA00007228"/>
    </source>
</evidence>
<dbReference type="AlphaFoldDB" id="A0A1Y3QRQ6"/>
<gene>
    <name evidence="6" type="ORF">B5G41_11790</name>
</gene>
<dbReference type="InterPro" id="IPR029028">
    <property type="entry name" value="Alpha/beta_knot_MTases"/>
</dbReference>
<dbReference type="Pfam" id="PF22435">
    <property type="entry name" value="MRM3-like_sub_bind"/>
    <property type="match status" value="1"/>
</dbReference>
<dbReference type="Gene3D" id="3.30.1330.30">
    <property type="match status" value="1"/>
</dbReference>
<dbReference type="Gene3D" id="3.40.1280.10">
    <property type="match status" value="1"/>
</dbReference>
<dbReference type="CDD" id="cd18109">
    <property type="entry name" value="SpoU-like_RNA-MTase"/>
    <property type="match status" value="1"/>
</dbReference>